<dbReference type="RefSeq" id="WP_179904593.1">
    <property type="nucleotide sequence ID" value="NZ_JACBXS010000004.1"/>
</dbReference>
<dbReference type="InterPro" id="IPR036388">
    <property type="entry name" value="WH-like_DNA-bd_sf"/>
</dbReference>
<evidence type="ECO:0000259" key="7">
    <source>
        <dbReference type="Pfam" id="PF08281"/>
    </source>
</evidence>
<dbReference type="InterPro" id="IPR039425">
    <property type="entry name" value="RNA_pol_sigma-70-like"/>
</dbReference>
<comment type="caution">
    <text evidence="8">The sequence shown here is derived from an EMBL/GenBank/DDBJ whole genome shotgun (WGS) entry which is preliminary data.</text>
</comment>
<evidence type="ECO:0000259" key="6">
    <source>
        <dbReference type="Pfam" id="PF04542"/>
    </source>
</evidence>
<dbReference type="InterPro" id="IPR013324">
    <property type="entry name" value="RNA_pol_sigma_r3/r4-like"/>
</dbReference>
<proteinExistence type="inferred from homology"/>
<name>A0A7Z0KYZ4_9RHOB</name>
<keyword evidence="3" id="KW-0731">Sigma factor</keyword>
<dbReference type="SUPFAM" id="SSF88946">
    <property type="entry name" value="Sigma2 domain of RNA polymerase sigma factors"/>
    <property type="match status" value="1"/>
</dbReference>
<dbReference type="InterPro" id="IPR014284">
    <property type="entry name" value="RNA_pol_sigma-70_dom"/>
</dbReference>
<dbReference type="InterPro" id="IPR013325">
    <property type="entry name" value="RNA_pol_sigma_r2"/>
</dbReference>
<dbReference type="NCBIfam" id="TIGR02937">
    <property type="entry name" value="sigma70-ECF"/>
    <property type="match status" value="1"/>
</dbReference>
<organism evidence="8 9">
    <name type="scientific">Rhabdonatronobacter sediminivivens</name>
    <dbReference type="NCBI Taxonomy" id="2743469"/>
    <lineage>
        <taxon>Bacteria</taxon>
        <taxon>Pseudomonadati</taxon>
        <taxon>Pseudomonadota</taxon>
        <taxon>Alphaproteobacteria</taxon>
        <taxon>Rhodobacterales</taxon>
        <taxon>Paracoccaceae</taxon>
        <taxon>Rhabdonatronobacter</taxon>
    </lineage>
</organism>
<evidence type="ECO:0000256" key="3">
    <source>
        <dbReference type="ARBA" id="ARBA00023082"/>
    </source>
</evidence>
<dbReference type="GO" id="GO:0003677">
    <property type="term" value="F:DNA binding"/>
    <property type="evidence" value="ECO:0007669"/>
    <property type="project" value="UniProtKB-KW"/>
</dbReference>
<dbReference type="EMBL" id="JACBXS010000004">
    <property type="protein sequence ID" value="NYS23888.1"/>
    <property type="molecule type" value="Genomic_DNA"/>
</dbReference>
<dbReference type="SUPFAM" id="SSF88659">
    <property type="entry name" value="Sigma3 and sigma4 domains of RNA polymerase sigma factors"/>
    <property type="match status" value="1"/>
</dbReference>
<protein>
    <submittedName>
        <fullName evidence="8">Sigma-70 family RNA polymerase sigma factor</fullName>
    </submittedName>
</protein>
<accession>A0A7Z0KYZ4</accession>
<evidence type="ECO:0000256" key="2">
    <source>
        <dbReference type="ARBA" id="ARBA00023015"/>
    </source>
</evidence>
<dbReference type="Proteomes" id="UP000529417">
    <property type="component" value="Unassembled WGS sequence"/>
</dbReference>
<reference evidence="8 9" key="1">
    <citation type="journal article" date="2000" name="Arch. Microbiol.">
        <title>Rhodobaca bogoriensis gen. nov. and sp. nov., an alkaliphilic purple nonsulfur bacterium from African Rift Valley soda lakes.</title>
        <authorList>
            <person name="Milford A.D."/>
            <person name="Achenbach L.A."/>
            <person name="Jung D.O."/>
            <person name="Madigan M.T."/>
        </authorList>
    </citation>
    <scope>NUCLEOTIDE SEQUENCE [LARGE SCALE GENOMIC DNA]</scope>
    <source>
        <strain evidence="8 9">2376</strain>
    </source>
</reference>
<evidence type="ECO:0000256" key="4">
    <source>
        <dbReference type="ARBA" id="ARBA00023125"/>
    </source>
</evidence>
<evidence type="ECO:0000313" key="8">
    <source>
        <dbReference type="EMBL" id="NYS23888.1"/>
    </source>
</evidence>
<dbReference type="GO" id="GO:0016987">
    <property type="term" value="F:sigma factor activity"/>
    <property type="evidence" value="ECO:0007669"/>
    <property type="project" value="UniProtKB-KW"/>
</dbReference>
<dbReference type="InterPro" id="IPR007627">
    <property type="entry name" value="RNA_pol_sigma70_r2"/>
</dbReference>
<dbReference type="PANTHER" id="PTHR43133">
    <property type="entry name" value="RNA POLYMERASE ECF-TYPE SIGMA FACTO"/>
    <property type="match status" value="1"/>
</dbReference>
<dbReference type="Pfam" id="PF04542">
    <property type="entry name" value="Sigma70_r2"/>
    <property type="match status" value="1"/>
</dbReference>
<evidence type="ECO:0000256" key="1">
    <source>
        <dbReference type="ARBA" id="ARBA00010641"/>
    </source>
</evidence>
<gene>
    <name evidence="8" type="ORF">HUK65_02710</name>
</gene>
<dbReference type="Pfam" id="PF08281">
    <property type="entry name" value="Sigma70_r4_2"/>
    <property type="match status" value="1"/>
</dbReference>
<feature type="domain" description="RNA polymerase sigma factor 70 region 4 type 2" evidence="7">
    <location>
        <begin position="134"/>
        <end position="186"/>
    </location>
</feature>
<dbReference type="Gene3D" id="1.10.10.10">
    <property type="entry name" value="Winged helix-like DNA-binding domain superfamily/Winged helix DNA-binding domain"/>
    <property type="match status" value="1"/>
</dbReference>
<dbReference type="Gene3D" id="1.10.1740.10">
    <property type="match status" value="1"/>
</dbReference>
<keyword evidence="5" id="KW-0804">Transcription</keyword>
<keyword evidence="4" id="KW-0238">DNA-binding</keyword>
<keyword evidence="2" id="KW-0805">Transcription regulation</keyword>
<dbReference type="AlphaFoldDB" id="A0A7Z0KYZ4"/>
<dbReference type="InterPro" id="IPR013249">
    <property type="entry name" value="RNA_pol_sigma70_r4_t2"/>
</dbReference>
<feature type="domain" description="RNA polymerase sigma-70 region 2" evidence="6">
    <location>
        <begin position="31"/>
        <end position="103"/>
    </location>
</feature>
<evidence type="ECO:0000256" key="5">
    <source>
        <dbReference type="ARBA" id="ARBA00023163"/>
    </source>
</evidence>
<dbReference type="PANTHER" id="PTHR43133:SF58">
    <property type="entry name" value="ECF RNA POLYMERASE SIGMA FACTOR SIGD"/>
    <property type="match status" value="1"/>
</dbReference>
<dbReference type="GO" id="GO:0006352">
    <property type="term" value="P:DNA-templated transcription initiation"/>
    <property type="evidence" value="ECO:0007669"/>
    <property type="project" value="InterPro"/>
</dbReference>
<sequence length="193" mass="21528">MTAPADQAKAKGAPPLEDLMQRAQAGDAGAYHRLLSEVAARMRRLVQRRAPWLKPEDVEDIVQDILLSLHQARSTWDPARPFLPWIVAIARARLADNARRYMRRMRIDLAAAELAETFCDIPTNSQAETVVNLMSVRKAMHGLTPAEKQAVELLRLREMTLAEAAEASGSTVAALKVAIHRAMLRMKGTLWKD</sequence>
<comment type="similarity">
    <text evidence="1">Belongs to the sigma-70 factor family. ECF subfamily.</text>
</comment>
<evidence type="ECO:0000313" key="9">
    <source>
        <dbReference type="Proteomes" id="UP000529417"/>
    </source>
</evidence>
<keyword evidence="9" id="KW-1185">Reference proteome</keyword>